<feature type="region of interest" description="Disordered" evidence="1">
    <location>
        <begin position="631"/>
        <end position="653"/>
    </location>
</feature>
<dbReference type="InParanoid" id="A0A1S3JTF5"/>
<protein>
    <submittedName>
        <fullName evidence="3">Heat shock 70 kDa protein 12A isoform X1</fullName>
    </submittedName>
</protein>
<dbReference type="STRING" id="7574.A0A1S3JTF5"/>
<dbReference type="Proteomes" id="UP000085678">
    <property type="component" value="Unplaced"/>
</dbReference>
<evidence type="ECO:0000256" key="1">
    <source>
        <dbReference type="SAM" id="MobiDB-lite"/>
    </source>
</evidence>
<gene>
    <name evidence="3" type="primary">LOC106175758</name>
</gene>
<feature type="compositionally biased region" description="Low complexity" evidence="1">
    <location>
        <begin position="333"/>
        <end position="344"/>
    </location>
</feature>
<organism evidence="2 3">
    <name type="scientific">Lingula anatina</name>
    <name type="common">Brachiopod</name>
    <name type="synonym">Lingula unguis</name>
    <dbReference type="NCBI Taxonomy" id="7574"/>
    <lineage>
        <taxon>Eukaryota</taxon>
        <taxon>Metazoa</taxon>
        <taxon>Spiralia</taxon>
        <taxon>Lophotrochozoa</taxon>
        <taxon>Brachiopoda</taxon>
        <taxon>Linguliformea</taxon>
        <taxon>Lingulata</taxon>
        <taxon>Lingulida</taxon>
        <taxon>Linguloidea</taxon>
        <taxon>Lingulidae</taxon>
        <taxon>Lingula</taxon>
    </lineage>
</organism>
<feature type="compositionally biased region" description="Polar residues" evidence="1">
    <location>
        <begin position="371"/>
        <end position="384"/>
    </location>
</feature>
<feature type="region of interest" description="Disordered" evidence="1">
    <location>
        <begin position="1"/>
        <end position="24"/>
    </location>
</feature>
<feature type="region of interest" description="Disordered" evidence="1">
    <location>
        <begin position="251"/>
        <end position="384"/>
    </location>
</feature>
<dbReference type="AlphaFoldDB" id="A0A1S3JTF5"/>
<sequence>MAFTGSYEVSQVSDSGDVSDQGTFRPLKELVEESLLARGQAGKASQSNGVFTDQLLDSLEESCVDDDDTGRVGLDLTVTSALDPIANGSTEPVEVEHPVVGDLNATGSMAESATPTENVTTTTTEDAEGNKVTTVTKTVVEDGGMKTVKTVTTGRGDENAGEMKTVKTTTTVTHGSGPVKEESVQVKRVQCVAVRVVKADASGSVIEDEIEPVCLHRKPVINMDSLHQEGVDPMEEMQCMKEMETRGVDGAEGLEDSCTAPLSTPERSVTPVSCEDSGVANESASSPTTTEDPPSREQTPVKEEPIQPTQKKKQQVEIIIVDGDEVHDENRPRLSPVSPVLSSPGSQASTDGSRPSSGVDFIEGRYHNSFDVPNSPLSPSTANKPMTPNSAKINADVHHPHNLESAIQAHDRMSVDSGTGSERVRHQGHFVVVAIDFGTTYSGYAFSFTRDPDSIHMMRKWEGGDAGVINQKTPTCLLLSPEGKFHSFGYSARNFFHDLHPQEAKRWMYFDKFKMMLHHNAELNQSTMLKASNGKSVRALTIFAYALKFFKEHALQELSDQSATTFLNEDVRWVITVPAIWKSPAKQFMREAAYEAGISSPEYADQLLIALEPEAASIYCRKLRMHQLTPEVPPEKRPLSIRQEEPPPLNTDPVADGFQHDSYYYKTCRPNLPLEHDEEVEAIIRGTRYMVVDCGGGTVDITVHEMDLHGGGLKELYKATGGPHGSIGVDMEFEKLLADIFGADYLQAFKLKRPAGYVDLTIAFESRKRAANPFRGNHLNVSLPFSFIDYYKKYKSPSLSRGGTWKGNQVENAIRKYGDKEIRWSTQGFLRLSPEAMRRLFFPTLERIKQAVGDVLNHPNVKDVKYLFLVGGFAESPMLQQDIRREFGHLLKVIIPQEVGLTILKGAVLFGLDPTVVQVRRSRMVYGIGVLNRFQPGKHPKSKKITKDGADWCTDVFDKFVDIDQAVALGDSALRSYTPAKAGQKVSIINIYCSDRPDVKFITDKSVKKCGQLVLDLSDDNYQDLPKRRELQTRMQFGDTEIKVSALDVATGKCVRASIDFLNK</sequence>
<feature type="compositionally biased region" description="Polar residues" evidence="1">
    <location>
        <begin position="345"/>
        <end position="356"/>
    </location>
</feature>
<dbReference type="GeneID" id="106175758"/>
<dbReference type="OrthoDB" id="2963168at2759"/>
<feature type="compositionally biased region" description="Polar residues" evidence="1">
    <location>
        <begin position="260"/>
        <end position="271"/>
    </location>
</feature>
<dbReference type="PANTHER" id="PTHR14187:SF46">
    <property type="entry name" value="HEAT SHOCK 70 KDA PROTEIN 12A"/>
    <property type="match status" value="1"/>
</dbReference>
<feature type="compositionally biased region" description="Basic and acidic residues" evidence="1">
    <location>
        <begin position="293"/>
        <end position="305"/>
    </location>
</feature>
<evidence type="ECO:0000313" key="3">
    <source>
        <dbReference type="RefSeq" id="XP_013413349.1"/>
    </source>
</evidence>
<evidence type="ECO:0000313" key="2">
    <source>
        <dbReference type="Proteomes" id="UP000085678"/>
    </source>
</evidence>
<dbReference type="InterPro" id="IPR043129">
    <property type="entry name" value="ATPase_NBD"/>
</dbReference>
<keyword evidence="2" id="KW-1185">Reference proteome</keyword>
<accession>A0A1S3JTF5</accession>
<feature type="compositionally biased region" description="Polar residues" evidence="1">
    <location>
        <begin position="280"/>
        <end position="292"/>
    </location>
</feature>
<dbReference type="PANTHER" id="PTHR14187">
    <property type="entry name" value="ALPHA KINASE/ELONGATION FACTOR 2 KINASE"/>
    <property type="match status" value="1"/>
</dbReference>
<feature type="compositionally biased region" description="Low complexity" evidence="1">
    <location>
        <begin position="9"/>
        <end position="22"/>
    </location>
</feature>
<feature type="compositionally biased region" description="Basic and acidic residues" evidence="1">
    <location>
        <begin position="633"/>
        <end position="645"/>
    </location>
</feature>
<dbReference type="Gene3D" id="3.30.420.40">
    <property type="match status" value="1"/>
</dbReference>
<name>A0A1S3JTF5_LINAN</name>
<dbReference type="SUPFAM" id="SSF53067">
    <property type="entry name" value="Actin-like ATPase domain"/>
    <property type="match status" value="2"/>
</dbReference>
<dbReference type="RefSeq" id="XP_013413349.1">
    <property type="nucleotide sequence ID" value="XM_013557895.1"/>
</dbReference>
<dbReference type="KEGG" id="lak:106175758"/>
<keyword evidence="3" id="KW-0346">Stress response</keyword>
<reference evidence="3" key="1">
    <citation type="submission" date="2025-08" db="UniProtKB">
        <authorList>
            <consortium name="RefSeq"/>
        </authorList>
    </citation>
    <scope>IDENTIFICATION</scope>
    <source>
        <tissue evidence="3">Gonads</tissue>
    </source>
</reference>
<proteinExistence type="predicted"/>